<evidence type="ECO:0000256" key="1">
    <source>
        <dbReference type="SAM" id="MobiDB-lite"/>
    </source>
</evidence>
<organism evidence="2 3">
    <name type="scientific">Steinernema carpocapsae</name>
    <name type="common">Entomopathogenic nematode</name>
    <dbReference type="NCBI Taxonomy" id="34508"/>
    <lineage>
        <taxon>Eukaryota</taxon>
        <taxon>Metazoa</taxon>
        <taxon>Ecdysozoa</taxon>
        <taxon>Nematoda</taxon>
        <taxon>Chromadorea</taxon>
        <taxon>Rhabditida</taxon>
        <taxon>Tylenchina</taxon>
        <taxon>Panagrolaimomorpha</taxon>
        <taxon>Strongyloidoidea</taxon>
        <taxon>Steinernematidae</taxon>
        <taxon>Steinernema</taxon>
    </lineage>
</organism>
<proteinExistence type="predicted"/>
<evidence type="ECO:0000313" key="3">
    <source>
        <dbReference type="Proteomes" id="UP000298663"/>
    </source>
</evidence>
<comment type="caution">
    <text evidence="2">The sequence shown here is derived from an EMBL/GenBank/DDBJ whole genome shotgun (WGS) entry which is preliminary data.</text>
</comment>
<feature type="compositionally biased region" description="Basic residues" evidence="1">
    <location>
        <begin position="46"/>
        <end position="55"/>
    </location>
</feature>
<keyword evidence="3" id="KW-1185">Reference proteome</keyword>
<evidence type="ECO:0000313" key="2">
    <source>
        <dbReference type="EMBL" id="TKR82690.1"/>
    </source>
</evidence>
<reference evidence="2 3" key="1">
    <citation type="journal article" date="2015" name="Genome Biol.">
        <title>Comparative genomics of Steinernema reveals deeply conserved gene regulatory networks.</title>
        <authorList>
            <person name="Dillman A.R."/>
            <person name="Macchietto M."/>
            <person name="Porter C.F."/>
            <person name="Rogers A."/>
            <person name="Williams B."/>
            <person name="Antoshechkin I."/>
            <person name="Lee M.M."/>
            <person name="Goodwin Z."/>
            <person name="Lu X."/>
            <person name="Lewis E.E."/>
            <person name="Goodrich-Blair H."/>
            <person name="Stock S.P."/>
            <person name="Adams B.J."/>
            <person name="Sternberg P.W."/>
            <person name="Mortazavi A."/>
        </authorList>
    </citation>
    <scope>NUCLEOTIDE SEQUENCE [LARGE SCALE GENOMIC DNA]</scope>
    <source>
        <strain evidence="2 3">ALL</strain>
    </source>
</reference>
<protein>
    <submittedName>
        <fullName evidence="2">Uncharacterized protein</fullName>
    </submittedName>
</protein>
<dbReference type="Proteomes" id="UP000298663">
    <property type="component" value="Unassembled WGS sequence"/>
</dbReference>
<accession>A0A4U5NIS5</accession>
<name>A0A4U5NIS5_STECR</name>
<dbReference type="AlphaFoldDB" id="A0A4U5NIS5"/>
<dbReference type="EMBL" id="AZBU02000004">
    <property type="protein sequence ID" value="TKR82690.1"/>
    <property type="molecule type" value="Genomic_DNA"/>
</dbReference>
<reference evidence="2 3" key="2">
    <citation type="journal article" date="2019" name="G3 (Bethesda)">
        <title>Hybrid Assembly of the Genome of the Entomopathogenic Nematode Steinernema carpocapsae Identifies the X-Chromosome.</title>
        <authorList>
            <person name="Serra L."/>
            <person name="Macchietto M."/>
            <person name="Macias-Munoz A."/>
            <person name="McGill C.J."/>
            <person name="Rodriguez I.M."/>
            <person name="Rodriguez B."/>
            <person name="Murad R."/>
            <person name="Mortazavi A."/>
        </authorList>
    </citation>
    <scope>NUCLEOTIDE SEQUENCE [LARGE SCALE GENOMIC DNA]</scope>
    <source>
        <strain evidence="2 3">ALL</strain>
    </source>
</reference>
<gene>
    <name evidence="2" type="ORF">L596_016378</name>
</gene>
<feature type="region of interest" description="Disordered" evidence="1">
    <location>
        <begin position="1"/>
        <end position="55"/>
    </location>
</feature>
<sequence length="75" mass="8668">MKQSGNRPESHKRAYCSRGNSFARSRKNGDDEAALTRNFTSTGQQKRQKNGKKIRRSTTLLTLLLEQRAEQREED</sequence>